<comment type="caution">
    <text evidence="1">The sequence shown here is derived from an EMBL/GenBank/DDBJ whole genome shotgun (WGS) entry which is preliminary data.</text>
</comment>
<dbReference type="EMBL" id="QLUW01000003">
    <property type="protein sequence ID" value="RAP75068.1"/>
    <property type="molecule type" value="Genomic_DNA"/>
</dbReference>
<dbReference type="PIRSF" id="PIRSF012293">
    <property type="entry name" value="EutA"/>
    <property type="match status" value="1"/>
</dbReference>
<dbReference type="SUPFAM" id="SSF53067">
    <property type="entry name" value="Actin-like ATPase domain"/>
    <property type="match status" value="1"/>
</dbReference>
<protein>
    <submittedName>
        <fullName evidence="1">Ethanolamine utilization protein</fullName>
    </submittedName>
</protein>
<gene>
    <name evidence="1" type="ORF">DL346_16890</name>
</gene>
<evidence type="ECO:0000313" key="2">
    <source>
        <dbReference type="Proteomes" id="UP000249260"/>
    </source>
</evidence>
<dbReference type="InterPro" id="IPR009377">
    <property type="entry name" value="EutA"/>
</dbReference>
<dbReference type="PANTHER" id="PTHR32432">
    <property type="entry name" value="CELL DIVISION PROTEIN FTSA-RELATED"/>
    <property type="match status" value="1"/>
</dbReference>
<dbReference type="Pfam" id="PF06277">
    <property type="entry name" value="EutA"/>
    <property type="match status" value="1"/>
</dbReference>
<dbReference type="OrthoDB" id="1542at2"/>
<keyword evidence="2" id="KW-1185">Reference proteome</keyword>
<dbReference type="PANTHER" id="PTHR32432:SF13">
    <property type="entry name" value="ETHANOLAMINE AMMONIA-LYASE REACTIVASE EUTA"/>
    <property type="match status" value="1"/>
</dbReference>
<dbReference type="Proteomes" id="UP000249260">
    <property type="component" value="Unassembled WGS sequence"/>
</dbReference>
<name>A0A328TX72_9BACL</name>
<accession>A0A328TX72</accession>
<sequence>MKEQWIASVGIDIGTSTTKLIVSRLRLVRVSSAAAMPRYEIPERQLLYASPIHGTPLKGEDELDADGVWAIVTDEYRNAGIRPGELKSGAVIITGETATKRNAREMIHRLAERAGDFVVAAAGANLEGLLAGRGAGAEALSMETREAVANIDIGGGTANVAVFRRGNPIGTVTFHVGGRLIRIDRDGTVAAVSPSIRPWLGARGFVVEPGHKVSMGMLERICAAMCRDMLDAVAGVSEPSRDAAWKKLLVGESGAMPRMPAIEAWTFSGGIGHLLMESPPPVSMAEAAAYGDIGPLLAHSLRVCLPQYAIRLEKPTQTVRATVIGAGMQSTVISGATVHIDARLLPIRSLPVHKLALPVEADNAGQELLAEAVADAMRLCAGLYDRGASPPFALALTGLKTVSYAAVLRLAEAILHSYTSAFSGSEILVVVCEQDMAQSLGQSLQLRAGERLSVICVDQIAVEHGDFIDLGEPLPGRMIPVVVKTLAFQSGFKGG</sequence>
<dbReference type="InterPro" id="IPR043129">
    <property type="entry name" value="ATPase_NBD"/>
</dbReference>
<dbReference type="RefSeq" id="WP_112883332.1">
    <property type="nucleotide sequence ID" value="NZ_QLUW01000003.1"/>
</dbReference>
<evidence type="ECO:0000313" key="1">
    <source>
        <dbReference type="EMBL" id="RAP75068.1"/>
    </source>
</evidence>
<organism evidence="1 2">
    <name type="scientific">Paenibacillus montanisoli</name>
    <dbReference type="NCBI Taxonomy" id="2081970"/>
    <lineage>
        <taxon>Bacteria</taxon>
        <taxon>Bacillati</taxon>
        <taxon>Bacillota</taxon>
        <taxon>Bacilli</taxon>
        <taxon>Bacillales</taxon>
        <taxon>Paenibacillaceae</taxon>
        <taxon>Paenibacillus</taxon>
    </lineage>
</organism>
<dbReference type="InterPro" id="IPR050696">
    <property type="entry name" value="FtsA/MreB"/>
</dbReference>
<dbReference type="AlphaFoldDB" id="A0A328TX72"/>
<reference evidence="1 2" key="1">
    <citation type="submission" date="2018-06" db="EMBL/GenBank/DDBJ databases">
        <title>Paenibacillus montanisoli sp. nov., isolated from mountain area soil.</title>
        <authorList>
            <person name="Wu M."/>
        </authorList>
    </citation>
    <scope>NUCLEOTIDE SEQUENCE [LARGE SCALE GENOMIC DNA]</scope>
    <source>
        <strain evidence="1 2">RA17</strain>
    </source>
</reference>
<proteinExistence type="predicted"/>